<dbReference type="SUPFAM" id="SSF161098">
    <property type="entry name" value="MetI-like"/>
    <property type="match status" value="1"/>
</dbReference>
<keyword evidence="5 7" id="KW-1133">Transmembrane helix</keyword>
<dbReference type="CDD" id="cd06261">
    <property type="entry name" value="TM_PBP2"/>
    <property type="match status" value="1"/>
</dbReference>
<dbReference type="Gene3D" id="1.10.3720.10">
    <property type="entry name" value="MetI-like"/>
    <property type="match status" value="1"/>
</dbReference>
<feature type="domain" description="ABC transmembrane type-1" evidence="8">
    <location>
        <begin position="99"/>
        <end position="308"/>
    </location>
</feature>
<accession>A0A6B0Y1F9</accession>
<evidence type="ECO:0000256" key="2">
    <source>
        <dbReference type="ARBA" id="ARBA00022448"/>
    </source>
</evidence>
<feature type="transmembrane region" description="Helical" evidence="7">
    <location>
        <begin position="7"/>
        <end position="29"/>
    </location>
</feature>
<keyword evidence="6 7" id="KW-0472">Membrane</keyword>
<evidence type="ECO:0000259" key="8">
    <source>
        <dbReference type="PROSITE" id="PS50928"/>
    </source>
</evidence>
<evidence type="ECO:0000256" key="7">
    <source>
        <dbReference type="RuleBase" id="RU363032"/>
    </source>
</evidence>
<name>A0A6B0Y1F9_9RHOB</name>
<dbReference type="GO" id="GO:0005886">
    <property type="term" value="C:plasma membrane"/>
    <property type="evidence" value="ECO:0007669"/>
    <property type="project" value="UniProtKB-SubCell"/>
</dbReference>
<feature type="transmembrane region" description="Helical" evidence="7">
    <location>
        <begin position="241"/>
        <end position="265"/>
    </location>
</feature>
<comment type="subcellular location">
    <subcellularLocation>
        <location evidence="1 7">Cell membrane</location>
        <topology evidence="1 7">Multi-pass membrane protein</topology>
    </subcellularLocation>
</comment>
<proteinExistence type="inferred from homology"/>
<gene>
    <name evidence="9" type="ORF">F4Y60_07520</name>
</gene>
<keyword evidence="3" id="KW-1003">Cell membrane</keyword>
<dbReference type="GO" id="GO:0055085">
    <property type="term" value="P:transmembrane transport"/>
    <property type="evidence" value="ECO:0007669"/>
    <property type="project" value="InterPro"/>
</dbReference>
<evidence type="ECO:0000256" key="1">
    <source>
        <dbReference type="ARBA" id="ARBA00004651"/>
    </source>
</evidence>
<dbReference type="AlphaFoldDB" id="A0A6B0Y1F9"/>
<dbReference type="InterPro" id="IPR035906">
    <property type="entry name" value="MetI-like_sf"/>
</dbReference>
<feature type="transmembrane region" description="Helical" evidence="7">
    <location>
        <begin position="103"/>
        <end position="123"/>
    </location>
</feature>
<dbReference type="Pfam" id="PF00528">
    <property type="entry name" value="BPD_transp_1"/>
    <property type="match status" value="1"/>
</dbReference>
<comment type="similarity">
    <text evidence="7">Belongs to the binding-protein-dependent transport system permease family.</text>
</comment>
<sequence>MAYLRIRLLHLIPVFFLVTFMSFMLMNLLPGDVVDTILAGEDAATANDPEIRRQIEEELGLDKPLPIRYVLWLGDLLQGDLGRSFITGKKIGDLLLQRIPVTAQLMVMSLVFALIIAVPLALLSAYKSNSYIDRLITAGAFGLVATPTFMTSIVFIWLFAVILQLLPAAGHAPMFFGVWANMKHFILPMLAIGLSEVPIFLRVLRVDLITTLQEDYIALAKAKGLSTAYILIHHAMRPSSFTLVTVLGLQVGRLISGLVIVENIFALPGIGKLLIDAIDARDVLVVQAIVTFSAIAYVAINLSVDILYALLDPRVNRRAEEARNAAQRAREA</sequence>
<dbReference type="PROSITE" id="PS50928">
    <property type="entry name" value="ABC_TM1"/>
    <property type="match status" value="1"/>
</dbReference>
<organism evidence="9">
    <name type="scientific">Boseongicola sp. SB0664_bin_43</name>
    <dbReference type="NCBI Taxonomy" id="2604844"/>
    <lineage>
        <taxon>Bacteria</taxon>
        <taxon>Pseudomonadati</taxon>
        <taxon>Pseudomonadota</taxon>
        <taxon>Alphaproteobacteria</taxon>
        <taxon>Rhodobacterales</taxon>
        <taxon>Paracoccaceae</taxon>
        <taxon>Boseongicola</taxon>
    </lineage>
</organism>
<dbReference type="InterPro" id="IPR000515">
    <property type="entry name" value="MetI-like"/>
</dbReference>
<keyword evidence="4 7" id="KW-0812">Transmembrane</keyword>
<dbReference type="PANTHER" id="PTHR43163:SF6">
    <property type="entry name" value="DIPEPTIDE TRANSPORT SYSTEM PERMEASE PROTEIN DPPB-RELATED"/>
    <property type="match status" value="1"/>
</dbReference>
<evidence type="ECO:0000256" key="5">
    <source>
        <dbReference type="ARBA" id="ARBA00022989"/>
    </source>
</evidence>
<comment type="caution">
    <text evidence="9">The sequence shown here is derived from an EMBL/GenBank/DDBJ whole genome shotgun (WGS) entry which is preliminary data.</text>
</comment>
<dbReference type="InterPro" id="IPR045621">
    <property type="entry name" value="BPD_transp_1_N"/>
</dbReference>
<feature type="transmembrane region" description="Helical" evidence="7">
    <location>
        <begin position="285"/>
        <end position="311"/>
    </location>
</feature>
<feature type="transmembrane region" description="Helical" evidence="7">
    <location>
        <begin position="135"/>
        <end position="165"/>
    </location>
</feature>
<keyword evidence="2 7" id="KW-0813">Transport</keyword>
<dbReference type="EMBL" id="VXRY01000300">
    <property type="protein sequence ID" value="MXY33927.1"/>
    <property type="molecule type" value="Genomic_DNA"/>
</dbReference>
<feature type="transmembrane region" description="Helical" evidence="7">
    <location>
        <begin position="185"/>
        <end position="204"/>
    </location>
</feature>
<dbReference type="Pfam" id="PF19300">
    <property type="entry name" value="BPD_transp_1_N"/>
    <property type="match status" value="1"/>
</dbReference>
<dbReference type="PANTHER" id="PTHR43163">
    <property type="entry name" value="DIPEPTIDE TRANSPORT SYSTEM PERMEASE PROTEIN DPPB-RELATED"/>
    <property type="match status" value="1"/>
</dbReference>
<evidence type="ECO:0000256" key="6">
    <source>
        <dbReference type="ARBA" id="ARBA00023136"/>
    </source>
</evidence>
<evidence type="ECO:0000313" key="9">
    <source>
        <dbReference type="EMBL" id="MXY33927.1"/>
    </source>
</evidence>
<evidence type="ECO:0000256" key="4">
    <source>
        <dbReference type="ARBA" id="ARBA00022692"/>
    </source>
</evidence>
<protein>
    <submittedName>
        <fullName evidence="9">ABC transporter permease</fullName>
    </submittedName>
</protein>
<reference evidence="9" key="1">
    <citation type="submission" date="2019-09" db="EMBL/GenBank/DDBJ databases">
        <title>Characterisation of the sponge microbiome using genome-centric metagenomics.</title>
        <authorList>
            <person name="Engelberts J.P."/>
            <person name="Robbins S.J."/>
            <person name="De Goeij J.M."/>
            <person name="Aranda M."/>
            <person name="Bell S.C."/>
            <person name="Webster N.S."/>
        </authorList>
    </citation>
    <scope>NUCLEOTIDE SEQUENCE</scope>
    <source>
        <strain evidence="9">SB0664_bin_43</strain>
    </source>
</reference>
<evidence type="ECO:0000256" key="3">
    <source>
        <dbReference type="ARBA" id="ARBA00022475"/>
    </source>
</evidence>